<gene>
    <name evidence="2" type="ORF">BN997_02177</name>
</gene>
<protein>
    <submittedName>
        <fullName evidence="2">Uncharacterized protein</fullName>
    </submittedName>
</protein>
<organism evidence="2 3">
    <name type="scientific">Oceanobacillus oncorhynchi</name>
    <dbReference type="NCBI Taxonomy" id="545501"/>
    <lineage>
        <taxon>Bacteria</taxon>
        <taxon>Bacillati</taxon>
        <taxon>Bacillota</taxon>
        <taxon>Bacilli</taxon>
        <taxon>Bacillales</taxon>
        <taxon>Bacillaceae</taxon>
        <taxon>Oceanobacillus</taxon>
    </lineage>
</organism>
<evidence type="ECO:0000256" key="1">
    <source>
        <dbReference type="SAM" id="MobiDB-lite"/>
    </source>
</evidence>
<feature type="compositionally biased region" description="Basic and acidic residues" evidence="1">
    <location>
        <begin position="68"/>
        <end position="88"/>
    </location>
</feature>
<dbReference type="EMBL" id="CDGG01000001">
    <property type="protein sequence ID" value="CEI82316.1"/>
    <property type="molecule type" value="Genomic_DNA"/>
</dbReference>
<name>A0A0A1MTS8_9BACI</name>
<dbReference type="Gene3D" id="2.60.120.380">
    <property type="match status" value="1"/>
</dbReference>
<feature type="region of interest" description="Disordered" evidence="1">
    <location>
        <begin position="45"/>
        <end position="93"/>
    </location>
</feature>
<dbReference type="OrthoDB" id="2535957at2"/>
<evidence type="ECO:0000313" key="3">
    <source>
        <dbReference type="Proteomes" id="UP000040453"/>
    </source>
</evidence>
<dbReference type="Proteomes" id="UP000040453">
    <property type="component" value="Unassembled WGS sequence"/>
</dbReference>
<accession>A0A0A1MTS8</accession>
<dbReference type="AlphaFoldDB" id="A0A0A1MTS8"/>
<evidence type="ECO:0000313" key="2">
    <source>
        <dbReference type="EMBL" id="CEI82316.1"/>
    </source>
</evidence>
<dbReference type="RefSeq" id="WP_052484981.1">
    <property type="nucleotide sequence ID" value="NZ_CDGG01000001.1"/>
</dbReference>
<reference evidence="2 3" key="1">
    <citation type="submission" date="2014-11" db="EMBL/GenBank/DDBJ databases">
        <authorList>
            <person name="Urmite Genomes Urmite Genomes"/>
        </authorList>
    </citation>
    <scope>NUCLEOTIDE SEQUENCE [LARGE SCALE GENOMIC DNA]</scope>
    <source>
        <strain evidence="2 3">Oc5</strain>
    </source>
</reference>
<keyword evidence="3" id="KW-1185">Reference proteome</keyword>
<sequence length="352" mass="39938">MLSIAILLFFSTISTENIVYADEFDETSSTDSENLEEIKEIQKNLQEADSDNNLDSSEIKNAPVNLEKTGDTKEIQQDNDDLSNKTKDTIQPVQDSDTVQPQALYEIDGLIMNATSNLSQADPTDIFFFSPTSDRGVLTRLSSDNANYEVELYIVDWDSMIMYNTGIIKGTDQWLLVPNLPAGNYALEVRSTGEVGDNYNLRMNASIPPNYTNIIEFTSSLSHVVAEYADSSVYANGTHVLNWSSSNSNLSWKREFYFSDNGGYNRRTHEVYNVQVKDILPNVYSYHSNYTSSQQVLFLALDIDTGFMYNESQYQSGTNPIYHNSFVDTLGKKNTTKIRCTRFQLWRAYFSL</sequence>
<feature type="compositionally biased region" description="Polar residues" evidence="1">
    <location>
        <begin position="45"/>
        <end position="56"/>
    </location>
</feature>
<proteinExistence type="predicted"/>